<dbReference type="OrthoDB" id="9809733at2"/>
<evidence type="ECO:0000256" key="3">
    <source>
        <dbReference type="ARBA" id="ARBA00023002"/>
    </source>
</evidence>
<dbReference type="Pfam" id="PF00255">
    <property type="entry name" value="GSHPx"/>
    <property type="match status" value="1"/>
</dbReference>
<dbReference type="InterPro" id="IPR013766">
    <property type="entry name" value="Thioredoxin_domain"/>
</dbReference>
<organism evidence="7 8">
    <name type="scientific">Lutispora thermophila DSM 19022</name>
    <dbReference type="NCBI Taxonomy" id="1122184"/>
    <lineage>
        <taxon>Bacteria</taxon>
        <taxon>Bacillati</taxon>
        <taxon>Bacillota</taxon>
        <taxon>Clostridia</taxon>
        <taxon>Lutisporales</taxon>
        <taxon>Lutisporaceae</taxon>
        <taxon>Lutispora</taxon>
    </lineage>
</organism>
<gene>
    <name evidence="7" type="ORF">SAMN02745176_03467</name>
</gene>
<dbReference type="Gene3D" id="3.40.30.10">
    <property type="entry name" value="Glutaredoxin"/>
    <property type="match status" value="1"/>
</dbReference>
<comment type="similarity">
    <text evidence="1 5">Belongs to the glutathione peroxidase family.</text>
</comment>
<reference evidence="7 8" key="1">
    <citation type="submission" date="2016-11" db="EMBL/GenBank/DDBJ databases">
        <authorList>
            <person name="Jaros S."/>
            <person name="Januszkiewicz K."/>
            <person name="Wedrychowicz H."/>
        </authorList>
    </citation>
    <scope>NUCLEOTIDE SEQUENCE [LARGE SCALE GENOMIC DNA]</scope>
    <source>
        <strain evidence="7 8">DSM 19022</strain>
    </source>
</reference>
<dbReference type="CDD" id="cd00340">
    <property type="entry name" value="GSH_Peroxidase"/>
    <property type="match status" value="1"/>
</dbReference>
<feature type="domain" description="Thioredoxin" evidence="6">
    <location>
        <begin position="1"/>
        <end position="177"/>
    </location>
</feature>
<sequence>MKVYDFTVKSNMGEDVSLSQYKGKVLLIVNTATECGLTPQYDGLEALYKKYKDRGFEILDFPCNQFLNQAPGTDDDIANFCKLNFGTTFPRFAKVDVNGENASPLYVWLKGQAPEDKGDADTLAFEEKVKKYTPDARPGDIKWNFGKFLIDRNGNVYARYSPAYKPEQLEKDIEKLL</sequence>
<keyword evidence="8" id="KW-1185">Reference proteome</keyword>
<evidence type="ECO:0000256" key="5">
    <source>
        <dbReference type="RuleBase" id="RU000499"/>
    </source>
</evidence>
<dbReference type="PANTHER" id="PTHR11592">
    <property type="entry name" value="GLUTATHIONE PEROXIDASE"/>
    <property type="match status" value="1"/>
</dbReference>
<accession>A0A1M6J143</accession>
<dbReference type="InterPro" id="IPR029759">
    <property type="entry name" value="GPX_AS"/>
</dbReference>
<dbReference type="GO" id="GO:0004601">
    <property type="term" value="F:peroxidase activity"/>
    <property type="evidence" value="ECO:0007669"/>
    <property type="project" value="UniProtKB-KW"/>
</dbReference>
<dbReference type="FunFam" id="3.40.30.10:FF:000010">
    <property type="entry name" value="Glutathione peroxidase"/>
    <property type="match status" value="1"/>
</dbReference>
<evidence type="ECO:0000259" key="6">
    <source>
        <dbReference type="PROSITE" id="PS51352"/>
    </source>
</evidence>
<keyword evidence="3 5" id="KW-0560">Oxidoreductase</keyword>
<keyword evidence="2 5" id="KW-0575">Peroxidase</keyword>
<evidence type="ECO:0000313" key="8">
    <source>
        <dbReference type="Proteomes" id="UP000184442"/>
    </source>
</evidence>
<dbReference type="RefSeq" id="WP_073028050.1">
    <property type="nucleotide sequence ID" value="NZ_FQZS01000045.1"/>
</dbReference>
<dbReference type="SUPFAM" id="SSF52833">
    <property type="entry name" value="Thioredoxin-like"/>
    <property type="match status" value="1"/>
</dbReference>
<dbReference type="PANTHER" id="PTHR11592:SF78">
    <property type="entry name" value="GLUTATHIONE PEROXIDASE"/>
    <property type="match status" value="1"/>
</dbReference>
<dbReference type="InterPro" id="IPR036249">
    <property type="entry name" value="Thioredoxin-like_sf"/>
</dbReference>
<name>A0A1M6J143_9FIRM</name>
<dbReference type="STRING" id="1122184.SAMN02745176_03467"/>
<dbReference type="InterPro" id="IPR029760">
    <property type="entry name" value="GPX_CS"/>
</dbReference>
<evidence type="ECO:0000256" key="2">
    <source>
        <dbReference type="ARBA" id="ARBA00022559"/>
    </source>
</evidence>
<proteinExistence type="inferred from homology"/>
<dbReference type="AlphaFoldDB" id="A0A1M6J143"/>
<dbReference type="InterPro" id="IPR000889">
    <property type="entry name" value="Glutathione_peroxidase"/>
</dbReference>
<dbReference type="PROSITE" id="PS51355">
    <property type="entry name" value="GLUTATHIONE_PEROXID_3"/>
    <property type="match status" value="1"/>
</dbReference>
<evidence type="ECO:0000256" key="4">
    <source>
        <dbReference type="PIRSR" id="PIRSR000303-1"/>
    </source>
</evidence>
<dbReference type="Proteomes" id="UP000184442">
    <property type="component" value="Unassembled WGS sequence"/>
</dbReference>
<dbReference type="PRINTS" id="PR01011">
    <property type="entry name" value="GLUTPROXDASE"/>
</dbReference>
<protein>
    <recommendedName>
        <fullName evidence="5">Glutathione peroxidase</fullName>
    </recommendedName>
</protein>
<evidence type="ECO:0000313" key="7">
    <source>
        <dbReference type="EMBL" id="SHJ40395.1"/>
    </source>
</evidence>
<dbReference type="EMBL" id="FQZS01000045">
    <property type="protein sequence ID" value="SHJ40395.1"/>
    <property type="molecule type" value="Genomic_DNA"/>
</dbReference>
<dbReference type="PIRSF" id="PIRSF000303">
    <property type="entry name" value="Glutathion_perox"/>
    <property type="match status" value="1"/>
</dbReference>
<feature type="active site" evidence="4">
    <location>
        <position position="35"/>
    </location>
</feature>
<dbReference type="PROSITE" id="PS51352">
    <property type="entry name" value="THIOREDOXIN_2"/>
    <property type="match status" value="1"/>
</dbReference>
<dbReference type="PROSITE" id="PS00763">
    <property type="entry name" value="GLUTATHIONE_PEROXID_2"/>
    <property type="match status" value="1"/>
</dbReference>
<dbReference type="PROSITE" id="PS00460">
    <property type="entry name" value="GLUTATHIONE_PEROXID_1"/>
    <property type="match status" value="1"/>
</dbReference>
<evidence type="ECO:0000256" key="1">
    <source>
        <dbReference type="ARBA" id="ARBA00006926"/>
    </source>
</evidence>
<dbReference type="GO" id="GO:0034599">
    <property type="term" value="P:cellular response to oxidative stress"/>
    <property type="evidence" value="ECO:0007669"/>
    <property type="project" value="TreeGrafter"/>
</dbReference>